<accession>A0A5B7KD36</accession>
<name>A0A5B7KD36_PORTR</name>
<dbReference type="GO" id="GO:0005737">
    <property type="term" value="C:cytoplasm"/>
    <property type="evidence" value="ECO:0007669"/>
    <property type="project" value="InterPro"/>
</dbReference>
<proteinExistence type="predicted"/>
<sequence>MSGNSAYSFIIPQGQDYINRKVVSAWEDVAQKEHSEAGLSVFKVDSNLMLKGPNAKKIFPDRQTQLSKTLETQVGDIMVLAAGCTNSVVCNM</sequence>
<dbReference type="AlphaFoldDB" id="A0A5B7KD36"/>
<evidence type="ECO:0000313" key="6">
    <source>
        <dbReference type="EMBL" id="MPD03198.1"/>
    </source>
</evidence>
<dbReference type="SUPFAM" id="SSF55261">
    <property type="entry name" value="GAD domain-like"/>
    <property type="match status" value="1"/>
</dbReference>
<dbReference type="InterPro" id="IPR029351">
    <property type="entry name" value="GAD_dom"/>
</dbReference>
<evidence type="ECO:0000256" key="2">
    <source>
        <dbReference type="ARBA" id="ARBA00022741"/>
    </source>
</evidence>
<dbReference type="Gene3D" id="3.30.1360.30">
    <property type="entry name" value="GAD-like domain"/>
    <property type="match status" value="1"/>
</dbReference>
<evidence type="ECO:0000256" key="1">
    <source>
        <dbReference type="ARBA" id="ARBA00022598"/>
    </source>
</evidence>
<keyword evidence="2" id="KW-0547">Nucleotide-binding</keyword>
<dbReference type="Proteomes" id="UP000324222">
    <property type="component" value="Unassembled WGS sequence"/>
</dbReference>
<evidence type="ECO:0000313" key="7">
    <source>
        <dbReference type="Proteomes" id="UP000324222"/>
    </source>
</evidence>
<dbReference type="GO" id="GO:0005524">
    <property type="term" value="F:ATP binding"/>
    <property type="evidence" value="ECO:0007669"/>
    <property type="project" value="UniProtKB-KW"/>
</dbReference>
<protein>
    <recommendedName>
        <fullName evidence="5">GAD domain-containing protein</fullName>
    </recommendedName>
</protein>
<evidence type="ECO:0000256" key="4">
    <source>
        <dbReference type="ARBA" id="ARBA00022917"/>
    </source>
</evidence>
<keyword evidence="3" id="KW-0067">ATP-binding</keyword>
<gene>
    <name evidence="6" type="ORF">E2C01_098823</name>
</gene>
<evidence type="ECO:0000256" key="3">
    <source>
        <dbReference type="ARBA" id="ARBA00022840"/>
    </source>
</evidence>
<dbReference type="OrthoDB" id="439710at2759"/>
<reference evidence="6 7" key="1">
    <citation type="submission" date="2019-05" db="EMBL/GenBank/DDBJ databases">
        <title>Another draft genome of Portunus trituberculatus and its Hox gene families provides insights of decapod evolution.</title>
        <authorList>
            <person name="Jeong J.-H."/>
            <person name="Song I."/>
            <person name="Kim S."/>
            <person name="Choi T."/>
            <person name="Kim D."/>
            <person name="Ryu S."/>
            <person name="Kim W."/>
        </authorList>
    </citation>
    <scope>NUCLEOTIDE SEQUENCE [LARGE SCALE GENOMIC DNA]</scope>
    <source>
        <tissue evidence="6">Muscle</tissue>
    </source>
</reference>
<comment type="caution">
    <text evidence="6">The sequence shown here is derived from an EMBL/GenBank/DDBJ whole genome shotgun (WGS) entry which is preliminary data.</text>
</comment>
<organism evidence="6 7">
    <name type="scientific">Portunus trituberculatus</name>
    <name type="common">Swimming crab</name>
    <name type="synonym">Neptunus trituberculatus</name>
    <dbReference type="NCBI Taxonomy" id="210409"/>
    <lineage>
        <taxon>Eukaryota</taxon>
        <taxon>Metazoa</taxon>
        <taxon>Ecdysozoa</taxon>
        <taxon>Arthropoda</taxon>
        <taxon>Crustacea</taxon>
        <taxon>Multicrustacea</taxon>
        <taxon>Malacostraca</taxon>
        <taxon>Eumalacostraca</taxon>
        <taxon>Eucarida</taxon>
        <taxon>Decapoda</taxon>
        <taxon>Pleocyemata</taxon>
        <taxon>Brachyura</taxon>
        <taxon>Eubrachyura</taxon>
        <taxon>Portunoidea</taxon>
        <taxon>Portunidae</taxon>
        <taxon>Portuninae</taxon>
        <taxon>Portunus</taxon>
    </lineage>
</organism>
<keyword evidence="4" id="KW-0648">Protein biosynthesis</keyword>
<dbReference type="GO" id="GO:0006412">
    <property type="term" value="P:translation"/>
    <property type="evidence" value="ECO:0007669"/>
    <property type="project" value="UniProtKB-KW"/>
</dbReference>
<dbReference type="Pfam" id="PF02938">
    <property type="entry name" value="GAD"/>
    <property type="match status" value="1"/>
</dbReference>
<dbReference type="GO" id="GO:0004812">
    <property type="term" value="F:aminoacyl-tRNA ligase activity"/>
    <property type="evidence" value="ECO:0007669"/>
    <property type="project" value="InterPro"/>
</dbReference>
<feature type="domain" description="GAD" evidence="5">
    <location>
        <begin position="4"/>
        <end position="90"/>
    </location>
</feature>
<keyword evidence="7" id="KW-1185">Reference proteome</keyword>
<dbReference type="EMBL" id="VSRR010135104">
    <property type="protein sequence ID" value="MPD03198.1"/>
    <property type="molecule type" value="Genomic_DNA"/>
</dbReference>
<evidence type="ECO:0000259" key="5">
    <source>
        <dbReference type="Pfam" id="PF02938"/>
    </source>
</evidence>
<keyword evidence="1" id="KW-0436">Ligase</keyword>
<dbReference type="InterPro" id="IPR004115">
    <property type="entry name" value="GAD-like_sf"/>
</dbReference>